<evidence type="ECO:0000313" key="3">
    <source>
        <dbReference type="Proteomes" id="UP000433181"/>
    </source>
</evidence>
<sequence>METKKATIKSEAVFSDDKNHRLFLRREWDRNKPTALVIMINPSSSALIHTDMTTVCILNNLEALDYGAVEIANMYSLMTNKISFRFNSDEVLLHPDTDAYIMKSAEKAQLIIIAWGTIGENNQRVKKRQHDILKLLEKHSHKIKLIGDTTGRIGLHPLTPQVRNGWILEDFAYEAWMKNYQASLSLVKKSEPDKKKSVKGTSEKAEKAGTNGVKPQENEAITSCTTSEPAQAVQSHENHSGTQEIAS</sequence>
<dbReference type="RefSeq" id="WP_154407471.1">
    <property type="nucleotide sequence ID" value="NZ_VUNR01000020.1"/>
</dbReference>
<comment type="caution">
    <text evidence="2">The sequence shown here is derived from an EMBL/GenBank/DDBJ whole genome shotgun (WGS) entry which is preliminary data.</text>
</comment>
<reference evidence="2 3" key="1">
    <citation type="submission" date="2019-08" db="EMBL/GenBank/DDBJ databases">
        <title>In-depth cultivation of the pig gut microbiome towards novel bacterial diversity and tailored functional studies.</title>
        <authorList>
            <person name="Wylensek D."/>
            <person name="Hitch T.C.A."/>
            <person name="Clavel T."/>
        </authorList>
    </citation>
    <scope>NUCLEOTIDE SEQUENCE [LARGE SCALE GENOMIC DNA]</scope>
    <source>
        <strain evidence="2 3">WCA-693-APC-5D-A</strain>
    </source>
</reference>
<dbReference type="GeneID" id="96779239"/>
<dbReference type="Proteomes" id="UP000433181">
    <property type="component" value="Unassembled WGS sequence"/>
</dbReference>
<name>A0A6I2UI86_9FIRM</name>
<gene>
    <name evidence="2" type="ORF">FYJ84_09915</name>
</gene>
<dbReference type="Pfam" id="PF07799">
    <property type="entry name" value="DUF1643"/>
    <property type="match status" value="1"/>
</dbReference>
<evidence type="ECO:0000256" key="1">
    <source>
        <dbReference type="SAM" id="MobiDB-lite"/>
    </source>
</evidence>
<accession>A0A6I2UI86</accession>
<organism evidence="2 3">
    <name type="scientific">Anaerovibrio slackiae</name>
    <dbReference type="NCBI Taxonomy" id="2652309"/>
    <lineage>
        <taxon>Bacteria</taxon>
        <taxon>Bacillati</taxon>
        <taxon>Bacillota</taxon>
        <taxon>Negativicutes</taxon>
        <taxon>Selenomonadales</taxon>
        <taxon>Selenomonadaceae</taxon>
        <taxon>Anaerovibrio</taxon>
    </lineage>
</organism>
<keyword evidence="3" id="KW-1185">Reference proteome</keyword>
<dbReference type="AlphaFoldDB" id="A0A6I2UI86"/>
<dbReference type="EMBL" id="VUNR01000020">
    <property type="protein sequence ID" value="MSU09300.1"/>
    <property type="molecule type" value="Genomic_DNA"/>
</dbReference>
<feature type="compositionally biased region" description="Basic and acidic residues" evidence="1">
    <location>
        <begin position="189"/>
        <end position="207"/>
    </location>
</feature>
<evidence type="ECO:0000313" key="2">
    <source>
        <dbReference type="EMBL" id="MSU09300.1"/>
    </source>
</evidence>
<feature type="compositionally biased region" description="Polar residues" evidence="1">
    <location>
        <begin position="219"/>
        <end position="247"/>
    </location>
</feature>
<feature type="region of interest" description="Disordered" evidence="1">
    <location>
        <begin position="189"/>
        <end position="247"/>
    </location>
</feature>
<protein>
    <submittedName>
        <fullName evidence="2">DUF1643 domain-containing protein</fullName>
    </submittedName>
</protein>
<dbReference type="InterPro" id="IPR012441">
    <property type="entry name" value="DUF1643"/>
</dbReference>
<proteinExistence type="predicted"/>